<dbReference type="Gene3D" id="3.40.50.1000">
    <property type="entry name" value="HAD superfamily/HAD-like"/>
    <property type="match status" value="2"/>
</dbReference>
<feature type="binding site" evidence="4">
    <location>
        <position position="228"/>
    </location>
    <ligand>
        <name>substrate</name>
    </ligand>
</feature>
<feature type="binding site" evidence="5">
    <location>
        <position position="25"/>
    </location>
    <ligand>
        <name>Mg(2+)</name>
        <dbReference type="ChEBI" id="CHEBI:18420"/>
    </ligand>
</feature>
<evidence type="ECO:0000313" key="7">
    <source>
        <dbReference type="WBParaSite" id="SMUV_0000679501-mRNA-1"/>
    </source>
</evidence>
<dbReference type="NCBIfam" id="TIGR01460">
    <property type="entry name" value="HAD-SF-IIA"/>
    <property type="match status" value="1"/>
</dbReference>
<accession>A0A0N5AQ46</accession>
<feature type="active site" description="Nucleophile" evidence="3">
    <location>
        <position position="23"/>
    </location>
</feature>
<dbReference type="SUPFAM" id="SSF56784">
    <property type="entry name" value="HAD-like"/>
    <property type="match status" value="1"/>
</dbReference>
<keyword evidence="6" id="KW-1185">Reference proteome</keyword>
<dbReference type="InterPro" id="IPR006349">
    <property type="entry name" value="PGP_euk"/>
</dbReference>
<dbReference type="GO" id="GO:0046872">
    <property type="term" value="F:metal ion binding"/>
    <property type="evidence" value="ECO:0007669"/>
    <property type="project" value="UniProtKB-KW"/>
</dbReference>
<feature type="binding site" evidence="5">
    <location>
        <position position="23"/>
    </location>
    <ligand>
        <name>Mg(2+)</name>
        <dbReference type="ChEBI" id="CHEBI:18420"/>
    </ligand>
</feature>
<evidence type="ECO:0000256" key="1">
    <source>
        <dbReference type="ARBA" id="ARBA00022801"/>
    </source>
</evidence>
<keyword evidence="1 2" id="KW-0378">Hydrolase</keyword>
<evidence type="ECO:0000313" key="6">
    <source>
        <dbReference type="Proteomes" id="UP000046393"/>
    </source>
</evidence>
<comment type="similarity">
    <text evidence="2">Belongs to the HAD-like hydrolase superfamily.</text>
</comment>
<dbReference type="STRING" id="451379.A0A0N5AQ46"/>
<name>A0A0N5AQ46_9BILA</name>
<reference evidence="7" key="1">
    <citation type="submission" date="2017-02" db="UniProtKB">
        <authorList>
            <consortium name="WormBaseParasite"/>
        </authorList>
    </citation>
    <scope>IDENTIFICATION</scope>
</reference>
<dbReference type="NCBIfam" id="TIGR01452">
    <property type="entry name" value="PGP_euk"/>
    <property type="match status" value="1"/>
</dbReference>
<dbReference type="GO" id="GO:0016791">
    <property type="term" value="F:phosphatase activity"/>
    <property type="evidence" value="ECO:0007669"/>
    <property type="project" value="InterPro"/>
</dbReference>
<dbReference type="Pfam" id="PF13344">
    <property type="entry name" value="Hydrolase_6"/>
    <property type="match status" value="1"/>
</dbReference>
<dbReference type="GO" id="GO:0005737">
    <property type="term" value="C:cytoplasm"/>
    <property type="evidence" value="ECO:0007669"/>
    <property type="project" value="TreeGrafter"/>
</dbReference>
<dbReference type="PIRSF" id="PIRSF000915">
    <property type="entry name" value="PGP-type_phosphatase"/>
    <property type="match status" value="1"/>
</dbReference>
<feature type="binding site" evidence="5">
    <location>
        <position position="253"/>
    </location>
    <ligand>
        <name>Mg(2+)</name>
        <dbReference type="ChEBI" id="CHEBI:18420"/>
    </ligand>
</feature>
<protein>
    <submittedName>
        <fullName evidence="7">Phosphoglycolate phosphatase</fullName>
    </submittedName>
</protein>
<evidence type="ECO:0000256" key="2">
    <source>
        <dbReference type="PIRNR" id="PIRNR000915"/>
    </source>
</evidence>
<dbReference type="InterPro" id="IPR006357">
    <property type="entry name" value="HAD-SF_hydro_IIA"/>
</dbReference>
<evidence type="ECO:0000256" key="4">
    <source>
        <dbReference type="PIRSR" id="PIRSR000915-2"/>
    </source>
</evidence>
<evidence type="ECO:0000256" key="3">
    <source>
        <dbReference type="PIRSR" id="PIRSR000915-1"/>
    </source>
</evidence>
<keyword evidence="5" id="KW-0479">Metal-binding</keyword>
<comment type="cofactor">
    <cofactor evidence="5">
        <name>Mg(2+)</name>
        <dbReference type="ChEBI" id="CHEBI:18420"/>
    </cofactor>
    <text evidence="5">Divalent metal ions. Mg(2+) is the most effective.</text>
</comment>
<dbReference type="InterPro" id="IPR023214">
    <property type="entry name" value="HAD_sf"/>
</dbReference>
<dbReference type="WBParaSite" id="SMUV_0000679501-mRNA-1">
    <property type="protein sequence ID" value="SMUV_0000679501-mRNA-1"/>
    <property type="gene ID" value="SMUV_0000679501"/>
</dbReference>
<dbReference type="Pfam" id="PF13242">
    <property type="entry name" value="Hydrolase_like"/>
    <property type="match status" value="1"/>
</dbReference>
<keyword evidence="5" id="KW-0460">Magnesium</keyword>
<organism evidence="6 7">
    <name type="scientific">Syphacia muris</name>
    <dbReference type="NCBI Taxonomy" id="451379"/>
    <lineage>
        <taxon>Eukaryota</taxon>
        <taxon>Metazoa</taxon>
        <taxon>Ecdysozoa</taxon>
        <taxon>Nematoda</taxon>
        <taxon>Chromadorea</taxon>
        <taxon>Rhabditida</taxon>
        <taxon>Spirurina</taxon>
        <taxon>Oxyuridomorpha</taxon>
        <taxon>Oxyuroidea</taxon>
        <taxon>Oxyuridae</taxon>
        <taxon>Syphacia</taxon>
    </lineage>
</organism>
<dbReference type="PANTHER" id="PTHR19288:SF83">
    <property type="entry name" value="PHOSPHOGLYCOLATE PHOSPHATASE"/>
    <property type="match status" value="1"/>
</dbReference>
<feature type="active site" description="Nucleophile" evidence="3">
    <location>
        <position position="25"/>
    </location>
</feature>
<proteinExistence type="inferred from homology"/>
<dbReference type="Proteomes" id="UP000046393">
    <property type="component" value="Unplaced"/>
</dbReference>
<dbReference type="AlphaFoldDB" id="A0A0N5AQ46"/>
<dbReference type="InterPro" id="IPR036412">
    <property type="entry name" value="HAD-like_sf"/>
</dbReference>
<evidence type="ECO:0000256" key="5">
    <source>
        <dbReference type="PIRSR" id="PIRSR000915-3"/>
    </source>
</evidence>
<sequence length="305" mass="33633">MPQQLDSKSLDFLLSNVNAFIFDADGVLWLGDTVIPGSPQFIEHLLSKGKTVIVLTNNSSRSRNYIVEKLHCLGYTGLAKENVVTPGVILVDLLKTKFCCDKNVYLIGSDGLNEEFEAGGIKCFGHGPSLIPENEIDDDVFLNEDSILYRNHLRTDVGAVIVGFDKYFNYVKLLLATNYLQNSKCLFFGTNEDETSPGPCRNTVIPDTGPILAAVKLASGRTPLIVGKPSTFAFEYIAKHWNLRPENALMIGDRLNTDICFGKENNLKTLLVLSGSHTLADLQSYHNNPKMVPDYISPCLGSLIN</sequence>
<dbReference type="PANTHER" id="PTHR19288">
    <property type="entry name" value="4-NITROPHENYLPHOSPHATASE-RELATED"/>
    <property type="match status" value="1"/>
</dbReference>